<evidence type="ECO:0000313" key="2">
    <source>
        <dbReference type="Proteomes" id="UP000000305"/>
    </source>
</evidence>
<dbReference type="Proteomes" id="UP000000305">
    <property type="component" value="Unassembled WGS sequence"/>
</dbReference>
<dbReference type="HOGENOM" id="CLU_2401848_0_0_1"/>
<sequence length="93" mass="10240">MDLRPPGGFQSLRPGAPTQHFWVYRTFFIRLNRCYTISTHIITSTAHVSRQSSVSATVAAGQPHVASTGEIYSSHEILELSPVTLKDSATYSC</sequence>
<name>E9HFM9_DAPPU</name>
<dbReference type="AlphaFoldDB" id="E9HFM9"/>
<dbReference type="InParanoid" id="E9HFM9"/>
<gene>
    <name evidence="1" type="ORF">DAPPUDRAFT_258581</name>
</gene>
<reference evidence="1 2" key="1">
    <citation type="journal article" date="2011" name="Science">
        <title>The ecoresponsive genome of Daphnia pulex.</title>
        <authorList>
            <person name="Colbourne J.K."/>
            <person name="Pfrender M.E."/>
            <person name="Gilbert D."/>
            <person name="Thomas W.K."/>
            <person name="Tucker A."/>
            <person name="Oakley T.H."/>
            <person name="Tokishita S."/>
            <person name="Aerts A."/>
            <person name="Arnold G.J."/>
            <person name="Basu M.K."/>
            <person name="Bauer D.J."/>
            <person name="Caceres C.E."/>
            <person name="Carmel L."/>
            <person name="Casola C."/>
            <person name="Choi J.H."/>
            <person name="Detter J.C."/>
            <person name="Dong Q."/>
            <person name="Dusheyko S."/>
            <person name="Eads B.D."/>
            <person name="Frohlich T."/>
            <person name="Geiler-Samerotte K.A."/>
            <person name="Gerlach D."/>
            <person name="Hatcher P."/>
            <person name="Jogdeo S."/>
            <person name="Krijgsveld J."/>
            <person name="Kriventseva E.V."/>
            <person name="Kultz D."/>
            <person name="Laforsch C."/>
            <person name="Lindquist E."/>
            <person name="Lopez J."/>
            <person name="Manak J.R."/>
            <person name="Muller J."/>
            <person name="Pangilinan J."/>
            <person name="Patwardhan R.P."/>
            <person name="Pitluck S."/>
            <person name="Pritham E.J."/>
            <person name="Rechtsteiner A."/>
            <person name="Rho M."/>
            <person name="Rogozin I.B."/>
            <person name="Sakarya O."/>
            <person name="Salamov A."/>
            <person name="Schaack S."/>
            <person name="Shapiro H."/>
            <person name="Shiga Y."/>
            <person name="Skalitzky C."/>
            <person name="Smith Z."/>
            <person name="Souvorov A."/>
            <person name="Sung W."/>
            <person name="Tang Z."/>
            <person name="Tsuchiya D."/>
            <person name="Tu H."/>
            <person name="Vos H."/>
            <person name="Wang M."/>
            <person name="Wolf Y.I."/>
            <person name="Yamagata H."/>
            <person name="Yamada T."/>
            <person name="Ye Y."/>
            <person name="Shaw J.R."/>
            <person name="Andrews J."/>
            <person name="Crease T.J."/>
            <person name="Tang H."/>
            <person name="Lucas S.M."/>
            <person name="Robertson H.M."/>
            <person name="Bork P."/>
            <person name="Koonin E.V."/>
            <person name="Zdobnov E.M."/>
            <person name="Grigoriev I.V."/>
            <person name="Lynch M."/>
            <person name="Boore J.L."/>
        </authorList>
    </citation>
    <scope>NUCLEOTIDE SEQUENCE [LARGE SCALE GENOMIC DNA]</scope>
</reference>
<dbReference type="EMBL" id="GL732636">
    <property type="protein sequence ID" value="EFX69475.1"/>
    <property type="molecule type" value="Genomic_DNA"/>
</dbReference>
<organism evidence="1 2">
    <name type="scientific">Daphnia pulex</name>
    <name type="common">Water flea</name>
    <dbReference type="NCBI Taxonomy" id="6669"/>
    <lineage>
        <taxon>Eukaryota</taxon>
        <taxon>Metazoa</taxon>
        <taxon>Ecdysozoa</taxon>
        <taxon>Arthropoda</taxon>
        <taxon>Crustacea</taxon>
        <taxon>Branchiopoda</taxon>
        <taxon>Diplostraca</taxon>
        <taxon>Cladocera</taxon>
        <taxon>Anomopoda</taxon>
        <taxon>Daphniidae</taxon>
        <taxon>Daphnia</taxon>
    </lineage>
</organism>
<keyword evidence="2" id="KW-1185">Reference proteome</keyword>
<protein>
    <submittedName>
        <fullName evidence="1">Uncharacterized protein</fullName>
    </submittedName>
</protein>
<proteinExistence type="predicted"/>
<accession>E9HFM9</accession>
<dbReference type="KEGG" id="dpx:DAPPUDRAFT_258581"/>
<evidence type="ECO:0000313" key="1">
    <source>
        <dbReference type="EMBL" id="EFX69475.1"/>
    </source>
</evidence>